<accession>Q2AA66</accession>
<feature type="region of interest" description="Disordered" evidence="1">
    <location>
        <begin position="131"/>
        <end position="153"/>
    </location>
</feature>
<gene>
    <name evidence="2" type="ORF">18.t00019</name>
</gene>
<proteinExistence type="predicted"/>
<name>Q2AA66_ASPOF</name>
<feature type="region of interest" description="Disordered" evidence="1">
    <location>
        <begin position="1"/>
        <end position="40"/>
    </location>
</feature>
<evidence type="ECO:0000256" key="1">
    <source>
        <dbReference type="SAM" id="MobiDB-lite"/>
    </source>
</evidence>
<organism evidence="2">
    <name type="scientific">Asparagus officinalis</name>
    <name type="common">Garden asparagus</name>
    <dbReference type="NCBI Taxonomy" id="4686"/>
    <lineage>
        <taxon>Eukaryota</taxon>
        <taxon>Viridiplantae</taxon>
        <taxon>Streptophyta</taxon>
        <taxon>Embryophyta</taxon>
        <taxon>Tracheophyta</taxon>
        <taxon>Spermatophyta</taxon>
        <taxon>Magnoliopsida</taxon>
        <taxon>Liliopsida</taxon>
        <taxon>Asparagales</taxon>
        <taxon>Asparagaceae</taxon>
        <taxon>Asparagoideae</taxon>
        <taxon>Asparagus</taxon>
    </lineage>
</organism>
<reference evidence="2" key="1">
    <citation type="submission" date="2006-03" db="EMBL/GenBank/DDBJ databases">
        <title>Comparative Sequence and Genetic Analyses of Asparagus BACs Reveal No Microsynteny with Onion or Rice.</title>
        <authorList>
            <person name="Jernej J."/>
            <person name="Telgmann A."/>
            <person name="Jung C."/>
            <person name="Cheung F."/>
            <person name="Havey M.J."/>
            <person name="Town C.D."/>
        </authorList>
    </citation>
    <scope>NUCLEOTIDE SEQUENCE</scope>
</reference>
<evidence type="ECO:0000313" key="2">
    <source>
        <dbReference type="EMBL" id="ABD63123.1"/>
    </source>
</evidence>
<feature type="compositionally biased region" description="Basic and acidic residues" evidence="1">
    <location>
        <begin position="76"/>
        <end position="91"/>
    </location>
</feature>
<dbReference type="AlphaFoldDB" id="Q2AA66"/>
<sequence>MDFFPGVGSRDVGRKSIRSNSVPTPGFRSEALQMEPPLESHTDGTVLDDMIWHNEDVVSLSGGVCDTPTLKRDCLGPLPEDRGKAPKEHLRPLKKPRATIQTGGRKRSPNKLIFITTRVGVRAQNKELVKTSPSHGCDSKRVTPANAKKVLPI</sequence>
<feature type="region of interest" description="Disordered" evidence="1">
    <location>
        <begin position="76"/>
        <end position="108"/>
    </location>
</feature>
<protein>
    <submittedName>
        <fullName evidence="2">Uncharacterized protein</fullName>
    </submittedName>
</protein>
<dbReference type="EMBL" id="AC183434">
    <property type="protein sequence ID" value="ABD63123.1"/>
    <property type="molecule type" value="Genomic_DNA"/>
</dbReference>